<feature type="transmembrane region" description="Helical" evidence="1">
    <location>
        <begin position="201"/>
        <end position="220"/>
    </location>
</feature>
<dbReference type="InterPro" id="IPR009574">
    <property type="entry name" value="DUF1189"/>
</dbReference>
<feature type="transmembrane region" description="Helical" evidence="1">
    <location>
        <begin position="158"/>
        <end position="189"/>
    </location>
</feature>
<gene>
    <name evidence="2" type="ORF">KS407_13520</name>
</gene>
<dbReference type="EMBL" id="JAHQCR010000053">
    <property type="protein sequence ID" value="MBU9722448.1"/>
    <property type="molecule type" value="Genomic_DNA"/>
</dbReference>
<evidence type="ECO:0000313" key="2">
    <source>
        <dbReference type="EMBL" id="MBU9722448.1"/>
    </source>
</evidence>
<feature type="transmembrane region" description="Helical" evidence="1">
    <location>
        <begin position="29"/>
        <end position="55"/>
    </location>
</feature>
<sequence length="258" mass="29035">MNIIQQFIKSLYSPETIAKFRMQKIGKTILYVFFLMFLVTIPPAIVLGSGISSIYDKAETHLVNTFPDFTIENGVLHADIDEPIIVEDDGEYIIFDPNGELRIDEINDYGNAFALLEREVAFVSGGIHEGISYQDFGITIAKPELVELVENLGGILPLIIGLLIFFIYVFTTGMKFVGIFALSLIGLFLSKRNAPQLSYKNLWVISAYTVTMPTVLFAIIDILQISIPFSFTIYWVIAIMMLYFVFGHINKPRGATHE</sequence>
<dbReference type="Proteomes" id="UP000790580">
    <property type="component" value="Unassembled WGS sequence"/>
</dbReference>
<feature type="transmembrane region" description="Helical" evidence="1">
    <location>
        <begin position="226"/>
        <end position="246"/>
    </location>
</feature>
<dbReference type="RefSeq" id="WP_088074835.1">
    <property type="nucleotide sequence ID" value="NZ_JAHQCR010000053.1"/>
</dbReference>
<keyword evidence="1" id="KW-0472">Membrane</keyword>
<keyword evidence="1" id="KW-1133">Transmembrane helix</keyword>
<dbReference type="Pfam" id="PF06691">
    <property type="entry name" value="DUF1189"/>
    <property type="match status" value="1"/>
</dbReference>
<accession>A0ABS6JVD0</accession>
<protein>
    <submittedName>
        <fullName evidence="2">DUF1189 domain-containing protein</fullName>
    </submittedName>
</protein>
<organism evidence="2 3">
    <name type="scientific">Evansella alkalicola</name>
    <dbReference type="NCBI Taxonomy" id="745819"/>
    <lineage>
        <taxon>Bacteria</taxon>
        <taxon>Bacillati</taxon>
        <taxon>Bacillota</taxon>
        <taxon>Bacilli</taxon>
        <taxon>Bacillales</taxon>
        <taxon>Bacillaceae</taxon>
        <taxon>Evansella</taxon>
    </lineage>
</organism>
<evidence type="ECO:0000256" key="1">
    <source>
        <dbReference type="SAM" id="Phobius"/>
    </source>
</evidence>
<name>A0ABS6JVD0_9BACI</name>
<keyword evidence="1" id="KW-0812">Transmembrane</keyword>
<proteinExistence type="predicted"/>
<keyword evidence="3" id="KW-1185">Reference proteome</keyword>
<comment type="caution">
    <text evidence="2">The sequence shown here is derived from an EMBL/GenBank/DDBJ whole genome shotgun (WGS) entry which is preliminary data.</text>
</comment>
<evidence type="ECO:0000313" key="3">
    <source>
        <dbReference type="Proteomes" id="UP000790580"/>
    </source>
</evidence>
<reference evidence="2 3" key="1">
    <citation type="submission" date="2021-06" db="EMBL/GenBank/DDBJ databases">
        <title>Bacillus sp. RD4P76, an endophyte from a halophyte.</title>
        <authorList>
            <person name="Sun J.-Q."/>
        </authorList>
    </citation>
    <scope>NUCLEOTIDE SEQUENCE [LARGE SCALE GENOMIC DNA]</scope>
    <source>
        <strain evidence="2 3">JCM 17098</strain>
    </source>
</reference>